<feature type="domain" description="tRNA (adenine(58)-N(1))-methyltransferase catalytic subunit TRM61 C-terminal" evidence="10">
    <location>
        <begin position="72"/>
        <end position="306"/>
    </location>
</feature>
<evidence type="ECO:0000256" key="2">
    <source>
        <dbReference type="ARBA" id="ARBA00022603"/>
    </source>
</evidence>
<dbReference type="SUPFAM" id="SSF53335">
    <property type="entry name" value="S-adenosyl-L-methionine-dependent methyltransferases"/>
    <property type="match status" value="1"/>
</dbReference>
<comment type="catalytic activity">
    <reaction evidence="7">
        <text>an adenosine in mRNA + S-adenosyl-L-methionine = an N(1)-methyladenosine in mRNA + S-adenosyl-L-homocysteine + H(+)</text>
        <dbReference type="Rhea" id="RHEA:55392"/>
        <dbReference type="Rhea" id="RHEA-COMP:12414"/>
        <dbReference type="Rhea" id="RHEA-COMP:12415"/>
        <dbReference type="ChEBI" id="CHEBI:15378"/>
        <dbReference type="ChEBI" id="CHEBI:57856"/>
        <dbReference type="ChEBI" id="CHEBI:59789"/>
        <dbReference type="ChEBI" id="CHEBI:74411"/>
        <dbReference type="ChEBI" id="CHEBI:74491"/>
    </reaction>
</comment>
<dbReference type="Pfam" id="PF08704">
    <property type="entry name" value="GCD14"/>
    <property type="match status" value="1"/>
</dbReference>
<dbReference type="PIRSF" id="PIRSF017269">
    <property type="entry name" value="GCD14"/>
    <property type="match status" value="1"/>
</dbReference>
<comment type="similarity">
    <text evidence="8">Belongs to the class I-like SAM-binding methyltransferase superfamily. TRM61 family.</text>
</comment>
<evidence type="ECO:0000313" key="12">
    <source>
        <dbReference type="RefSeq" id="XP_015510690.1"/>
    </source>
</evidence>
<dbReference type="CTD" id="43170"/>
<evidence type="ECO:0000256" key="7">
    <source>
        <dbReference type="ARBA" id="ARBA00048481"/>
    </source>
</evidence>
<feature type="binding site" evidence="9">
    <location>
        <position position="191"/>
    </location>
    <ligand>
        <name>S-adenosyl-L-methionine</name>
        <dbReference type="ChEBI" id="CHEBI:59789"/>
    </ligand>
</feature>
<reference evidence="12" key="1">
    <citation type="submission" date="2025-08" db="UniProtKB">
        <authorList>
            <consortium name="RefSeq"/>
        </authorList>
    </citation>
    <scope>IDENTIFICATION</scope>
    <source>
        <tissue evidence="12">Thorax and Abdomen</tissue>
    </source>
</reference>
<dbReference type="Gene3D" id="3.10.330.20">
    <property type="match status" value="1"/>
</dbReference>
<dbReference type="FunCoup" id="A0A6J0B6K6">
    <property type="interactions" value="902"/>
</dbReference>
<keyword evidence="4 8" id="KW-0949">S-adenosyl-L-methionine</keyword>
<protein>
    <recommendedName>
        <fullName evidence="8">tRNA (adenine(58)-N(1))-methyltransferase catalytic subunit TRMT61A</fullName>
        <ecNumber evidence="8">2.1.1.220</ecNumber>
    </recommendedName>
</protein>
<dbReference type="FunFam" id="3.10.330.20:FF:000002">
    <property type="entry name" value="tRNA (adenine(58)-N(1))-methyltransferase catalytic subunit TRMT61A"/>
    <property type="match status" value="1"/>
</dbReference>
<evidence type="ECO:0000256" key="3">
    <source>
        <dbReference type="ARBA" id="ARBA00022679"/>
    </source>
</evidence>
<dbReference type="PANTHER" id="PTHR12133">
    <property type="entry name" value="TRNA (ADENINE(58)-N(1))-METHYLTRANSFERASE"/>
    <property type="match status" value="1"/>
</dbReference>
<feature type="binding site" evidence="9">
    <location>
        <begin position="122"/>
        <end position="125"/>
    </location>
    <ligand>
        <name>S-adenosyl-L-methionine</name>
        <dbReference type="ChEBI" id="CHEBI:59789"/>
    </ligand>
</feature>
<dbReference type="GO" id="GO:0030488">
    <property type="term" value="P:tRNA methylation"/>
    <property type="evidence" value="ECO:0007669"/>
    <property type="project" value="InterPro"/>
</dbReference>
<dbReference type="InterPro" id="IPR014816">
    <property type="entry name" value="tRNA_MeTrfase_Gcd14"/>
</dbReference>
<dbReference type="RefSeq" id="XP_015510690.1">
    <property type="nucleotide sequence ID" value="XM_015655204.2"/>
</dbReference>
<accession>A0A6J0B6K6</accession>
<dbReference type="InParanoid" id="A0A6J0B6K6"/>
<dbReference type="OrthoDB" id="1925287at2759"/>
<dbReference type="AlphaFoldDB" id="A0A6J0B6K6"/>
<dbReference type="GO" id="GO:0160107">
    <property type="term" value="F:tRNA (adenine(58)-N1)-methyltransferase activity"/>
    <property type="evidence" value="ECO:0007669"/>
    <property type="project" value="UniProtKB-EC"/>
</dbReference>
<keyword evidence="3 8" id="KW-0808">Transferase</keyword>
<organism evidence="12">
    <name type="scientific">Neodiprion lecontei</name>
    <name type="common">Redheaded pine sawfly</name>
    <dbReference type="NCBI Taxonomy" id="441921"/>
    <lineage>
        <taxon>Eukaryota</taxon>
        <taxon>Metazoa</taxon>
        <taxon>Ecdysozoa</taxon>
        <taxon>Arthropoda</taxon>
        <taxon>Hexapoda</taxon>
        <taxon>Insecta</taxon>
        <taxon>Pterygota</taxon>
        <taxon>Neoptera</taxon>
        <taxon>Endopterygota</taxon>
        <taxon>Hymenoptera</taxon>
        <taxon>Tenthredinoidea</taxon>
        <taxon>Diprionidae</taxon>
        <taxon>Diprioninae</taxon>
        <taxon>Neodiprion</taxon>
    </lineage>
</organism>
<evidence type="ECO:0000256" key="1">
    <source>
        <dbReference type="ARBA" id="ARBA00004123"/>
    </source>
</evidence>
<dbReference type="PANTHER" id="PTHR12133:SF2">
    <property type="entry name" value="TRNA (ADENINE(58)-N(1))-METHYLTRANSFERASE CATALYTIC SUBUNIT TRMT61A"/>
    <property type="match status" value="1"/>
</dbReference>
<keyword evidence="6 8" id="KW-0539">Nucleus</keyword>
<comment type="subcellular location">
    <subcellularLocation>
        <location evidence="1 8">Nucleus</location>
    </subcellularLocation>
</comment>
<dbReference type="InterPro" id="IPR029063">
    <property type="entry name" value="SAM-dependent_MTases_sf"/>
</dbReference>
<dbReference type="PROSITE" id="PS51620">
    <property type="entry name" value="SAM_TRM61"/>
    <property type="match status" value="1"/>
</dbReference>
<evidence type="ECO:0000256" key="5">
    <source>
        <dbReference type="ARBA" id="ARBA00022694"/>
    </source>
</evidence>
<dbReference type="EC" id="2.1.1.220" evidence="8"/>
<keyword evidence="2 8" id="KW-0489">Methyltransferase</keyword>
<dbReference type="Proteomes" id="UP000829291">
    <property type="component" value="Chromosome 5"/>
</dbReference>
<comment type="function">
    <text evidence="8">Catalytic subunit of tRNA (adenine-N(1)-)-methyltransferase, which catalyzes the formation of N(1)-methyladenine at position 58 (m1A58) in initiator methionyl-tRNA.</text>
</comment>
<comment type="catalytic activity">
    <reaction evidence="8">
        <text>adenosine(58) in tRNA + S-adenosyl-L-methionine = N(1)-methyladenosine(58) in tRNA + S-adenosyl-L-homocysteine + H(+)</text>
        <dbReference type="Rhea" id="RHEA:43152"/>
        <dbReference type="Rhea" id="RHEA-COMP:10365"/>
        <dbReference type="Rhea" id="RHEA-COMP:10366"/>
        <dbReference type="ChEBI" id="CHEBI:15378"/>
        <dbReference type="ChEBI" id="CHEBI:57856"/>
        <dbReference type="ChEBI" id="CHEBI:59789"/>
        <dbReference type="ChEBI" id="CHEBI:74411"/>
        <dbReference type="ChEBI" id="CHEBI:74491"/>
        <dbReference type="EC" id="2.1.1.220"/>
    </reaction>
</comment>
<dbReference type="GeneID" id="107217613"/>
<dbReference type="Gene3D" id="3.40.50.150">
    <property type="entry name" value="Vaccinia Virus protein VP39"/>
    <property type="match status" value="1"/>
</dbReference>
<dbReference type="GO" id="GO:0031515">
    <property type="term" value="C:tRNA (m1A) methyltransferase complex"/>
    <property type="evidence" value="ECO:0007669"/>
    <property type="project" value="UniProtKB-UniRule"/>
</dbReference>
<evidence type="ECO:0000256" key="4">
    <source>
        <dbReference type="ARBA" id="ARBA00022691"/>
    </source>
</evidence>
<dbReference type="InterPro" id="IPR049470">
    <property type="entry name" value="TRM61_C"/>
</dbReference>
<evidence type="ECO:0000256" key="9">
    <source>
        <dbReference type="PIRSR" id="PIRSR017269-1"/>
    </source>
</evidence>
<dbReference type="GO" id="GO:0005634">
    <property type="term" value="C:nucleus"/>
    <property type="evidence" value="ECO:0007669"/>
    <property type="project" value="UniProtKB-SubCell"/>
</dbReference>
<keyword evidence="11" id="KW-1185">Reference proteome</keyword>
<sequence length="315" mass="34976">MSFNGSKDLVEEGDVVILYIAPSNMHSLEVTPKTLNKKGILVENVFQTVYGALKVASLVGAKYGAKVDLSRGWAYVLQPTSDLWTLTLPHRTQIIYTPDISNIVYLMELEPGDTVIETGTGSGSLSHALINAIKPHGHLYTFDFHEQRVSVADIEFKKHGLERYVTVEQRDVCQTGFGDALEGKANAIFLDLPHPWLTIEHATRCFRKSGGRLCSFSPCIEQVQRTCEKLMSAGFIEIKTIECLQRELTVQYKTVPVLKLECLKSKHTDDNRNENNGKEVGGLERLVTVSHAHSLPGHTGYITIATLPPIGRRSC</sequence>
<evidence type="ECO:0000256" key="8">
    <source>
        <dbReference type="PIRNR" id="PIRNR017269"/>
    </source>
</evidence>
<name>A0A6J0B6K6_NEOLC</name>
<gene>
    <name evidence="12" type="primary">LOC107217613</name>
</gene>
<keyword evidence="5 8" id="KW-0819">tRNA processing</keyword>
<evidence type="ECO:0000259" key="10">
    <source>
        <dbReference type="Pfam" id="PF08704"/>
    </source>
</evidence>
<feature type="binding site" evidence="9">
    <location>
        <position position="143"/>
    </location>
    <ligand>
        <name>S-adenosyl-L-methionine</name>
        <dbReference type="ChEBI" id="CHEBI:59789"/>
    </ligand>
</feature>
<feature type="binding site" evidence="9">
    <location>
        <position position="171"/>
    </location>
    <ligand>
        <name>S-adenosyl-L-methionine</name>
        <dbReference type="ChEBI" id="CHEBI:59789"/>
    </ligand>
</feature>
<proteinExistence type="inferred from homology"/>
<evidence type="ECO:0000256" key="6">
    <source>
        <dbReference type="ARBA" id="ARBA00023242"/>
    </source>
</evidence>
<dbReference type="KEGG" id="nlo:107217613"/>
<evidence type="ECO:0000313" key="11">
    <source>
        <dbReference type="Proteomes" id="UP000829291"/>
    </source>
</evidence>